<keyword evidence="1" id="KW-1133">Transmembrane helix</keyword>
<keyword evidence="1" id="KW-0472">Membrane</keyword>
<evidence type="ECO:0000256" key="1">
    <source>
        <dbReference type="SAM" id="Phobius"/>
    </source>
</evidence>
<reference evidence="3 4" key="1">
    <citation type="submission" date="2023-01" db="EMBL/GenBank/DDBJ databases">
        <title>Novel diversity within Roseofilum (Cyanobacteria; Desertifilaceae) from marine benthic mats with descriptions of four novel species.</title>
        <authorList>
            <person name="Wang Y."/>
            <person name="Berthold D.E."/>
            <person name="Hu J."/>
            <person name="Lefler F.W."/>
            <person name="Laughinghouse H.D. IV."/>
        </authorList>
    </citation>
    <scope>NUCLEOTIDE SEQUENCE [LARGE SCALE GENOMIC DNA]</scope>
    <source>
        <strain evidence="3 4">BLCC-M143</strain>
    </source>
</reference>
<dbReference type="PANTHER" id="PTHR37319">
    <property type="entry name" value="TRANSPOSASE"/>
    <property type="match status" value="1"/>
</dbReference>
<evidence type="ECO:0000313" key="3">
    <source>
        <dbReference type="EMBL" id="MDJ1185543.1"/>
    </source>
</evidence>
<dbReference type="Pfam" id="PF01609">
    <property type="entry name" value="DDE_Tnp_1"/>
    <property type="match status" value="1"/>
</dbReference>
<keyword evidence="4" id="KW-1185">Reference proteome</keyword>
<dbReference type="InterPro" id="IPR002559">
    <property type="entry name" value="Transposase_11"/>
</dbReference>
<dbReference type="Proteomes" id="UP001232992">
    <property type="component" value="Unassembled WGS sequence"/>
</dbReference>
<feature type="transmembrane region" description="Helical" evidence="1">
    <location>
        <begin position="59"/>
        <end position="78"/>
    </location>
</feature>
<feature type="domain" description="Transposase IS4-like" evidence="2">
    <location>
        <begin position="11"/>
        <end position="70"/>
    </location>
</feature>
<dbReference type="RefSeq" id="WP_283760184.1">
    <property type="nucleotide sequence ID" value="NZ_JAQOSQ010000039.1"/>
</dbReference>
<dbReference type="SUPFAM" id="SSF53098">
    <property type="entry name" value="Ribonuclease H-like"/>
    <property type="match status" value="1"/>
</dbReference>
<comment type="caution">
    <text evidence="3">The sequence shown here is derived from an EMBL/GenBank/DDBJ whole genome shotgun (WGS) entry which is preliminary data.</text>
</comment>
<protein>
    <submittedName>
        <fullName evidence="3">Transposase</fullName>
    </submittedName>
</protein>
<dbReference type="PANTHER" id="PTHR37319:SF1">
    <property type="entry name" value="TRANSPOSASE TN5 DIMERISATION DOMAIN-CONTAINING PROTEIN"/>
    <property type="match status" value="1"/>
</dbReference>
<dbReference type="EMBL" id="JAQOSQ010000039">
    <property type="protein sequence ID" value="MDJ1185543.1"/>
    <property type="molecule type" value="Genomic_DNA"/>
</dbReference>
<accession>A0ABT7C4C8</accession>
<dbReference type="Gene3D" id="3.90.350.10">
    <property type="entry name" value="Transposase Inhibitor Protein From Tn5, Chain A, domain 1"/>
    <property type="match status" value="1"/>
</dbReference>
<keyword evidence="1" id="KW-0812">Transmembrane</keyword>
<proteinExistence type="predicted"/>
<evidence type="ECO:0000313" key="4">
    <source>
        <dbReference type="Proteomes" id="UP001232992"/>
    </source>
</evidence>
<organism evidence="3 4">
    <name type="scientific">Roseofilum casamattae BLCC-M143</name>
    <dbReference type="NCBI Taxonomy" id="3022442"/>
    <lineage>
        <taxon>Bacteria</taxon>
        <taxon>Bacillati</taxon>
        <taxon>Cyanobacteriota</taxon>
        <taxon>Cyanophyceae</taxon>
        <taxon>Desertifilales</taxon>
        <taxon>Desertifilaceae</taxon>
        <taxon>Roseofilum</taxon>
        <taxon>Roseofilum casamattae</taxon>
    </lineage>
</organism>
<sequence length="151" mass="17685">MLLPWGSKEAWYILTSLSDMDLALDFYACRWSIETLFKDCKSGGYNLEQMQVNEQRLRGILLVMVMAYTLATLQGIAWQKTKVNSYLARPTEKTRMVKRHSNFYLGCYGFSWISSFQCWSELAEQLMQSKAHKRYFYRQGLQALSLTESML</sequence>
<dbReference type="InterPro" id="IPR012337">
    <property type="entry name" value="RNaseH-like_sf"/>
</dbReference>
<name>A0ABT7C4C8_9CYAN</name>
<evidence type="ECO:0000259" key="2">
    <source>
        <dbReference type="Pfam" id="PF01609"/>
    </source>
</evidence>
<dbReference type="InterPro" id="IPR047768">
    <property type="entry name" value="Tn5p-like"/>
</dbReference>
<gene>
    <name evidence="3" type="ORF">PMH09_20360</name>
</gene>